<feature type="coiled-coil region" evidence="1">
    <location>
        <begin position="283"/>
        <end position="313"/>
    </location>
</feature>
<sequence length="328" mass="36179">MTFGHYPVAGLRVNPSIRCLLIDTPTLLRPVSPTPIVPLKPLSLQLRHPLSHSFDSAKLFPGRKRPRRGRRLFPSASSSSSSSSSLELPLLPFNVNEVLVPSESKVLHLYEAIYLALLEESLSRKNLFVHFVLEPINIPGSSDGTSFAAKYGCLVLIEKVEQLDVGALVSIRGVCRVKLLNFIQAEPYLKGLVIPLQDSIAENPSETSSKVDQLKESLCDLIKLEIKLKAPKEALLQTHTANSLRWSENTPSVGCDESFIPSLAERVSFAALQPVSGSTELELLKLQQEKLRAMDTKETLKRLEDSLVLVKENISIVAAKLAIQSLEM</sequence>
<name>A0A8B8NZG3_9MYRT</name>
<proteinExistence type="predicted"/>
<dbReference type="Pfam" id="PF02190">
    <property type="entry name" value="LON_substr_bdg"/>
    <property type="match status" value="1"/>
</dbReference>
<dbReference type="OrthoDB" id="3919at2759"/>
<feature type="compositionally biased region" description="Low complexity" evidence="2">
    <location>
        <begin position="72"/>
        <end position="85"/>
    </location>
</feature>
<evidence type="ECO:0000256" key="1">
    <source>
        <dbReference type="SAM" id="Coils"/>
    </source>
</evidence>
<protein>
    <submittedName>
        <fullName evidence="5">Uncharacterized protein LOC115739139</fullName>
    </submittedName>
</protein>
<dbReference type="PANTHER" id="PTHR46732:SF5">
    <property type="entry name" value="ATP-DEPENDENT PROTEASE LA (LON) DOMAIN PROTEIN"/>
    <property type="match status" value="1"/>
</dbReference>
<reference evidence="5" key="2">
    <citation type="submission" date="2025-08" db="UniProtKB">
        <authorList>
            <consortium name="RefSeq"/>
        </authorList>
    </citation>
    <scope>IDENTIFICATION</scope>
    <source>
        <tissue evidence="5">Leaf</tissue>
    </source>
</reference>
<dbReference type="RefSeq" id="XP_030527952.1">
    <property type="nucleotide sequence ID" value="XM_030672092.2"/>
</dbReference>
<organism evidence="4 5">
    <name type="scientific">Rhodamnia argentea</name>
    <dbReference type="NCBI Taxonomy" id="178133"/>
    <lineage>
        <taxon>Eukaryota</taxon>
        <taxon>Viridiplantae</taxon>
        <taxon>Streptophyta</taxon>
        <taxon>Embryophyta</taxon>
        <taxon>Tracheophyta</taxon>
        <taxon>Spermatophyta</taxon>
        <taxon>Magnoliopsida</taxon>
        <taxon>eudicotyledons</taxon>
        <taxon>Gunneridae</taxon>
        <taxon>Pentapetalae</taxon>
        <taxon>rosids</taxon>
        <taxon>malvids</taxon>
        <taxon>Myrtales</taxon>
        <taxon>Myrtaceae</taxon>
        <taxon>Myrtoideae</taxon>
        <taxon>Myrteae</taxon>
        <taxon>Australasian group</taxon>
        <taxon>Rhodamnia</taxon>
    </lineage>
</organism>
<keyword evidence="4" id="KW-1185">Reference proteome</keyword>
<gene>
    <name evidence="5" type="primary">LOC115739139</name>
</gene>
<dbReference type="PROSITE" id="PS51787">
    <property type="entry name" value="LON_N"/>
    <property type="match status" value="1"/>
</dbReference>
<feature type="region of interest" description="Disordered" evidence="2">
    <location>
        <begin position="57"/>
        <end position="86"/>
    </location>
</feature>
<dbReference type="InterPro" id="IPR015947">
    <property type="entry name" value="PUA-like_sf"/>
</dbReference>
<dbReference type="AlphaFoldDB" id="A0A8B8NZG3"/>
<dbReference type="GeneID" id="115739139"/>
<feature type="domain" description="Lon N-terminal" evidence="3">
    <location>
        <begin position="88"/>
        <end position="314"/>
    </location>
</feature>
<dbReference type="PANTHER" id="PTHR46732">
    <property type="entry name" value="ATP-DEPENDENT PROTEASE LA (LON) DOMAIN PROTEIN"/>
    <property type="match status" value="1"/>
</dbReference>
<dbReference type="Proteomes" id="UP000827889">
    <property type="component" value="Chromosome 2"/>
</dbReference>
<feature type="compositionally biased region" description="Basic residues" evidence="2">
    <location>
        <begin position="61"/>
        <end position="71"/>
    </location>
</feature>
<evidence type="ECO:0000313" key="4">
    <source>
        <dbReference type="Proteomes" id="UP000827889"/>
    </source>
</evidence>
<dbReference type="InterPro" id="IPR003111">
    <property type="entry name" value="Lon_prtase_N"/>
</dbReference>
<dbReference type="InterPro" id="IPR046336">
    <property type="entry name" value="Lon_prtase_N_sf"/>
</dbReference>
<evidence type="ECO:0000259" key="3">
    <source>
        <dbReference type="PROSITE" id="PS51787"/>
    </source>
</evidence>
<dbReference type="KEGG" id="rarg:115739139"/>
<dbReference type="SUPFAM" id="SSF88697">
    <property type="entry name" value="PUA domain-like"/>
    <property type="match status" value="1"/>
</dbReference>
<dbReference type="Gene3D" id="2.30.130.40">
    <property type="entry name" value="LON domain-like"/>
    <property type="match status" value="1"/>
</dbReference>
<evidence type="ECO:0000313" key="5">
    <source>
        <dbReference type="RefSeq" id="XP_030527952.1"/>
    </source>
</evidence>
<accession>A0A8B8NZG3</accession>
<evidence type="ECO:0000256" key="2">
    <source>
        <dbReference type="SAM" id="MobiDB-lite"/>
    </source>
</evidence>
<reference evidence="4" key="1">
    <citation type="submission" date="2025-05" db="UniProtKB">
        <authorList>
            <consortium name="RefSeq"/>
        </authorList>
    </citation>
    <scope>NUCLEOTIDE SEQUENCE [LARGE SCALE GENOMIC DNA]</scope>
</reference>
<keyword evidence="1" id="KW-0175">Coiled coil</keyword>